<evidence type="ECO:0000313" key="1">
    <source>
        <dbReference type="EMBL" id="CAG8751150.1"/>
    </source>
</evidence>
<proteinExistence type="predicted"/>
<accession>A0ACA9QGH4</accession>
<gene>
    <name evidence="1" type="ORF">RPERSI_LOCUS14198</name>
</gene>
<keyword evidence="2" id="KW-1185">Reference proteome</keyword>
<feature type="non-terminal residue" evidence="1">
    <location>
        <position position="49"/>
    </location>
</feature>
<sequence length="49" mass="5827">EVKHIQKNLLKCPCPDQTLEEITFRKVKHIYVFRPEFKSAFMEAIHLGL</sequence>
<feature type="non-terminal residue" evidence="1">
    <location>
        <position position="1"/>
    </location>
</feature>
<reference evidence="1" key="1">
    <citation type="submission" date="2021-06" db="EMBL/GenBank/DDBJ databases">
        <authorList>
            <person name="Kallberg Y."/>
            <person name="Tangrot J."/>
            <person name="Rosling A."/>
        </authorList>
    </citation>
    <scope>NUCLEOTIDE SEQUENCE</scope>
    <source>
        <strain evidence="1">MA461A</strain>
    </source>
</reference>
<protein>
    <submittedName>
        <fullName evidence="1">18697_t:CDS:1</fullName>
    </submittedName>
</protein>
<comment type="caution">
    <text evidence="1">The sequence shown here is derived from an EMBL/GenBank/DDBJ whole genome shotgun (WGS) entry which is preliminary data.</text>
</comment>
<dbReference type="Proteomes" id="UP000789920">
    <property type="component" value="Unassembled WGS sequence"/>
</dbReference>
<evidence type="ECO:0000313" key="2">
    <source>
        <dbReference type="Proteomes" id="UP000789920"/>
    </source>
</evidence>
<organism evidence="1 2">
    <name type="scientific">Racocetra persica</name>
    <dbReference type="NCBI Taxonomy" id="160502"/>
    <lineage>
        <taxon>Eukaryota</taxon>
        <taxon>Fungi</taxon>
        <taxon>Fungi incertae sedis</taxon>
        <taxon>Mucoromycota</taxon>
        <taxon>Glomeromycotina</taxon>
        <taxon>Glomeromycetes</taxon>
        <taxon>Diversisporales</taxon>
        <taxon>Gigasporaceae</taxon>
        <taxon>Racocetra</taxon>
    </lineage>
</organism>
<name>A0ACA9QGH4_9GLOM</name>
<dbReference type="EMBL" id="CAJVQC010032441">
    <property type="protein sequence ID" value="CAG8751150.1"/>
    <property type="molecule type" value="Genomic_DNA"/>
</dbReference>